<reference evidence="1" key="1">
    <citation type="submission" date="2019-08" db="EMBL/GenBank/DDBJ databases">
        <authorList>
            <person name="Kucharzyk K."/>
            <person name="Murdoch R.W."/>
            <person name="Higgins S."/>
            <person name="Loffler F."/>
        </authorList>
    </citation>
    <scope>NUCLEOTIDE SEQUENCE</scope>
</reference>
<proteinExistence type="predicted"/>
<evidence type="ECO:0008006" key="2">
    <source>
        <dbReference type="Google" id="ProtNLM"/>
    </source>
</evidence>
<protein>
    <recommendedName>
        <fullName evidence="2">Type II secretion system protein G</fullName>
    </recommendedName>
</protein>
<name>A0A645F7P4_9ZZZZ</name>
<dbReference type="AlphaFoldDB" id="A0A645F7P4"/>
<evidence type="ECO:0000313" key="1">
    <source>
        <dbReference type="EMBL" id="MPN10395.1"/>
    </source>
</evidence>
<organism evidence="1">
    <name type="scientific">bioreactor metagenome</name>
    <dbReference type="NCBI Taxonomy" id="1076179"/>
    <lineage>
        <taxon>unclassified sequences</taxon>
        <taxon>metagenomes</taxon>
        <taxon>ecological metagenomes</taxon>
    </lineage>
</organism>
<gene>
    <name evidence="1" type="ORF">SDC9_157690</name>
</gene>
<dbReference type="EMBL" id="VSSQ01056541">
    <property type="protein sequence ID" value="MPN10395.1"/>
    <property type="molecule type" value="Genomic_DNA"/>
</dbReference>
<sequence length="195" mass="22315">MLLPALSAARARARAANCVANLKQLGLMLEQYTSMHDGQLPKMQDTVNYQYFWPHYLIRNGQPTAVKQDYHLWKLLSCPSASGDQEIENTYNQYYQNGRENFSYGMNSLLWDKKISVIKGDPSSAAVLLENTKTTSPFKDCGNYWYDHDRYPTLVLATYHNNTANILFGDYHVAGFVSNPVSYDEQDKIIRQALQ</sequence>
<comment type="caution">
    <text evidence="1">The sequence shown here is derived from an EMBL/GenBank/DDBJ whole genome shotgun (WGS) entry which is preliminary data.</text>
</comment>
<accession>A0A645F7P4</accession>